<organism evidence="3 4">
    <name type="scientific">Dokdonella fugitiva</name>
    <dbReference type="NCBI Taxonomy" id="328517"/>
    <lineage>
        <taxon>Bacteria</taxon>
        <taxon>Pseudomonadati</taxon>
        <taxon>Pseudomonadota</taxon>
        <taxon>Gammaproteobacteria</taxon>
        <taxon>Lysobacterales</taxon>
        <taxon>Rhodanobacteraceae</taxon>
        <taxon>Dokdonella</taxon>
    </lineage>
</organism>
<accession>A0A839FA73</accession>
<evidence type="ECO:0000259" key="2">
    <source>
        <dbReference type="Pfam" id="PF12706"/>
    </source>
</evidence>
<keyword evidence="1" id="KW-0378">Hydrolase</keyword>
<comment type="caution">
    <text evidence="3">The sequence shown here is derived from an EMBL/GenBank/DDBJ whole genome shotgun (WGS) entry which is preliminary data.</text>
</comment>
<dbReference type="RefSeq" id="WP_220484492.1">
    <property type="nucleotide sequence ID" value="NZ_JACGXL010000005.1"/>
</dbReference>
<protein>
    <submittedName>
        <fullName evidence="3">L-ascorbate metabolism protein UlaG (Beta-lactamase superfamily)</fullName>
    </submittedName>
</protein>
<evidence type="ECO:0000313" key="3">
    <source>
        <dbReference type="EMBL" id="MBA8889051.1"/>
    </source>
</evidence>
<dbReference type="Pfam" id="PF12706">
    <property type="entry name" value="Lactamase_B_2"/>
    <property type="match status" value="1"/>
</dbReference>
<evidence type="ECO:0000313" key="4">
    <source>
        <dbReference type="Proteomes" id="UP000550401"/>
    </source>
</evidence>
<proteinExistence type="predicted"/>
<dbReference type="InterPro" id="IPR001279">
    <property type="entry name" value="Metallo-B-lactamas"/>
</dbReference>
<name>A0A839FA73_9GAMM</name>
<gene>
    <name evidence="3" type="ORF">FHW12_003287</name>
</gene>
<dbReference type="InterPro" id="IPR050114">
    <property type="entry name" value="UPF0173_UPF0282_UlaG_hydrolase"/>
</dbReference>
<dbReference type="AlphaFoldDB" id="A0A839FA73"/>
<dbReference type="PANTHER" id="PTHR43546">
    <property type="entry name" value="UPF0173 METAL-DEPENDENT HYDROLASE MJ1163-RELATED"/>
    <property type="match status" value="1"/>
</dbReference>
<dbReference type="SUPFAM" id="SSF56281">
    <property type="entry name" value="Metallo-hydrolase/oxidoreductase"/>
    <property type="match status" value="1"/>
</dbReference>
<evidence type="ECO:0000256" key="1">
    <source>
        <dbReference type="ARBA" id="ARBA00022801"/>
    </source>
</evidence>
<keyword evidence="4" id="KW-1185">Reference proteome</keyword>
<sequence>MRITYIGGPTALVEIGGLRLLTDPTFDVAGGEYRAASYSLHKTQGPALARAALGRIDVVLLSHDHHFDNLDTSGRAMLGEAGVVLTTRAGAQRLGTPAIGLAPWQMHDVALPDGGTLRITATPARHGPDGGDRGPVVGFVLQRVGDAGGAVYVSGDTVWYDGVAEVARRFPVDVAVLNMGAAHVAVAGPSHLTFTADEGVEFARAFEQATIVPLHYEGWAHFTESRREIDAAFRAHALEHRLHWLAPGVATAFAGAA</sequence>
<dbReference type="EMBL" id="JACGXL010000005">
    <property type="protein sequence ID" value="MBA8889051.1"/>
    <property type="molecule type" value="Genomic_DNA"/>
</dbReference>
<dbReference type="Gene3D" id="3.60.15.10">
    <property type="entry name" value="Ribonuclease Z/Hydroxyacylglutathione hydrolase-like"/>
    <property type="match status" value="1"/>
</dbReference>
<feature type="domain" description="Metallo-beta-lactamase" evidence="2">
    <location>
        <begin position="19"/>
        <end position="216"/>
    </location>
</feature>
<reference evidence="3 4" key="1">
    <citation type="submission" date="2020-07" db="EMBL/GenBank/DDBJ databases">
        <title>Genomic Encyclopedia of Type Strains, Phase IV (KMG-V): Genome sequencing to study the core and pangenomes of soil and plant-associated prokaryotes.</title>
        <authorList>
            <person name="Whitman W."/>
        </authorList>
    </citation>
    <scope>NUCLEOTIDE SEQUENCE [LARGE SCALE GENOMIC DNA]</scope>
    <source>
        <strain evidence="3 4">RH2WT43</strain>
    </source>
</reference>
<dbReference type="GO" id="GO:0016787">
    <property type="term" value="F:hydrolase activity"/>
    <property type="evidence" value="ECO:0007669"/>
    <property type="project" value="UniProtKB-KW"/>
</dbReference>
<dbReference type="PANTHER" id="PTHR43546:SF9">
    <property type="entry name" value="L-ASCORBATE-6-PHOSPHATE LACTONASE ULAG-RELATED"/>
    <property type="match status" value="1"/>
</dbReference>
<dbReference type="Proteomes" id="UP000550401">
    <property type="component" value="Unassembled WGS sequence"/>
</dbReference>
<dbReference type="InterPro" id="IPR036866">
    <property type="entry name" value="RibonucZ/Hydroxyglut_hydro"/>
</dbReference>